<dbReference type="RefSeq" id="WP_029910352.1">
    <property type="nucleotide sequence ID" value="NZ_AP020335.1"/>
</dbReference>
<sequence>MQNFPSNFKTILSFFSITSLIVLMSACSQNVKPDGQTGKTPTKSATPKVTKPEPKVVYRHFPPDVMYKVMVAELLIKRDQASAAYPLMYSAAQESKDPGLAERAFQLSMTTFNLQAIEDATNLWREVEPNKALPWKASYLMSVRAGDINTAMAQWDHYKTLSGAPIESVLIETGLKVSQSADRAKGLEFLTKLKDTYPKEPASYFALGLASVNYGAYRKAIPVLEKSADLYQKGSGSTSSEDSIDPEKINREIYLLLATAYLKSDQPELGMEKVHPYLDDHEEDWELQEKFARLEVKAGRFADAEKRYLKVLEHEPKAFTSRLSVALLQLERKDYKDAISNLKQLRQLPEYRSTANYYLGLASQGQGDFKQAVKYYQSVKTTDYYLDAQLHIAEIRFPEVGLERTLEILNSLQARNDDQRVKLYRAQAIFYKLAGEKQKAVNMYSAALQLQPENVTVLLSQAMIYYDLKQYNSYVSNIKRSLKVEPDNVEALNALAYFYVERNEHLDDAEKLLKKALALAPDEYYILDSRGWLYYQQGKYDQAEADLKRAFSMQKDDEVLIHLIKVKWKLGKQDDAKNLWNQYHRNFPENTELQGLIIQLEK</sequence>
<gene>
    <name evidence="6" type="ORF">EI16_05285</name>
</gene>
<keyword evidence="5" id="KW-0732">Signal</keyword>
<dbReference type="PANTHER" id="PTHR44186">
    <property type="match status" value="1"/>
</dbReference>
<dbReference type="Proteomes" id="UP000027341">
    <property type="component" value="Unassembled WGS sequence"/>
</dbReference>
<keyword evidence="2 3" id="KW-0802">TPR repeat</keyword>
<dbReference type="SMART" id="SM00028">
    <property type="entry name" value="TPR"/>
    <property type="match status" value="7"/>
</dbReference>
<feature type="region of interest" description="Disordered" evidence="4">
    <location>
        <begin position="31"/>
        <end position="51"/>
    </location>
</feature>
<protein>
    <submittedName>
        <fullName evidence="6">Uncharacterized protein</fullName>
    </submittedName>
</protein>
<keyword evidence="1" id="KW-0677">Repeat</keyword>
<evidence type="ECO:0000313" key="7">
    <source>
        <dbReference type="Proteomes" id="UP000027341"/>
    </source>
</evidence>
<proteinExistence type="predicted"/>
<accession>A0A066ZTY3</accession>
<dbReference type="PROSITE" id="PS50005">
    <property type="entry name" value="TPR"/>
    <property type="match status" value="3"/>
</dbReference>
<evidence type="ECO:0000256" key="4">
    <source>
        <dbReference type="SAM" id="MobiDB-lite"/>
    </source>
</evidence>
<dbReference type="AlphaFoldDB" id="A0A066ZTY3"/>
<dbReference type="Pfam" id="PF13432">
    <property type="entry name" value="TPR_16"/>
    <property type="match status" value="2"/>
</dbReference>
<evidence type="ECO:0000256" key="3">
    <source>
        <dbReference type="PROSITE-ProRule" id="PRU00339"/>
    </source>
</evidence>
<dbReference type="InterPro" id="IPR011990">
    <property type="entry name" value="TPR-like_helical_dom_sf"/>
</dbReference>
<feature type="signal peptide" evidence="5">
    <location>
        <begin position="1"/>
        <end position="28"/>
    </location>
</feature>
<organism evidence="6 7">
    <name type="scientific">Hydrogenovibrio marinus</name>
    <dbReference type="NCBI Taxonomy" id="28885"/>
    <lineage>
        <taxon>Bacteria</taxon>
        <taxon>Pseudomonadati</taxon>
        <taxon>Pseudomonadota</taxon>
        <taxon>Gammaproteobacteria</taxon>
        <taxon>Thiotrichales</taxon>
        <taxon>Piscirickettsiaceae</taxon>
        <taxon>Hydrogenovibrio</taxon>
    </lineage>
</organism>
<name>A0A066ZTY3_HYDMR</name>
<dbReference type="EMBL" id="JMIU01000001">
    <property type="protein sequence ID" value="KDN95709.1"/>
    <property type="molecule type" value="Genomic_DNA"/>
</dbReference>
<evidence type="ECO:0000256" key="5">
    <source>
        <dbReference type="SAM" id="SignalP"/>
    </source>
</evidence>
<evidence type="ECO:0000256" key="2">
    <source>
        <dbReference type="ARBA" id="ARBA00022803"/>
    </source>
</evidence>
<feature type="repeat" description="TPR" evidence="3">
    <location>
        <begin position="524"/>
        <end position="557"/>
    </location>
</feature>
<feature type="chain" id="PRO_5001632502" evidence="5">
    <location>
        <begin position="29"/>
        <end position="602"/>
    </location>
</feature>
<feature type="compositionally biased region" description="Polar residues" evidence="4">
    <location>
        <begin position="31"/>
        <end position="47"/>
    </location>
</feature>
<feature type="repeat" description="TPR" evidence="3">
    <location>
        <begin position="421"/>
        <end position="454"/>
    </location>
</feature>
<dbReference type="STRING" id="28885.EI16_05285"/>
<dbReference type="PANTHER" id="PTHR44186:SF1">
    <property type="entry name" value="BARDET-BIEDL SYNDROME 4 PROTEIN"/>
    <property type="match status" value="1"/>
</dbReference>
<reference evidence="6 7" key="1">
    <citation type="submission" date="2014-04" db="EMBL/GenBank/DDBJ databases">
        <title>Draft genome sequence of Hydrogenovibrio marinus MH-110, a model organism for aerobic H2 metabolism.</title>
        <authorList>
            <person name="Cha H.J."/>
            <person name="Jo B.H."/>
            <person name="Hwang B.H."/>
        </authorList>
    </citation>
    <scope>NUCLEOTIDE SEQUENCE [LARGE SCALE GENOMIC DNA]</scope>
    <source>
        <strain evidence="6 7">MH-110</strain>
    </source>
</reference>
<evidence type="ECO:0000313" key="6">
    <source>
        <dbReference type="EMBL" id="KDN95709.1"/>
    </source>
</evidence>
<keyword evidence="7" id="KW-1185">Reference proteome</keyword>
<evidence type="ECO:0000256" key="1">
    <source>
        <dbReference type="ARBA" id="ARBA00022737"/>
    </source>
</evidence>
<dbReference type="Gene3D" id="1.25.40.10">
    <property type="entry name" value="Tetratricopeptide repeat domain"/>
    <property type="match status" value="3"/>
</dbReference>
<dbReference type="InterPro" id="IPR019734">
    <property type="entry name" value="TPR_rpt"/>
</dbReference>
<comment type="caution">
    <text evidence="6">The sequence shown here is derived from an EMBL/GenBank/DDBJ whole genome shotgun (WGS) entry which is preliminary data.</text>
</comment>
<dbReference type="Pfam" id="PF13174">
    <property type="entry name" value="TPR_6"/>
    <property type="match status" value="1"/>
</dbReference>
<feature type="repeat" description="TPR" evidence="3">
    <location>
        <begin position="455"/>
        <end position="488"/>
    </location>
</feature>
<dbReference type="SUPFAM" id="SSF48452">
    <property type="entry name" value="TPR-like"/>
    <property type="match status" value="2"/>
</dbReference>